<organism evidence="9">
    <name type="scientific">marine sediment metagenome</name>
    <dbReference type="NCBI Taxonomy" id="412755"/>
    <lineage>
        <taxon>unclassified sequences</taxon>
        <taxon>metagenomes</taxon>
        <taxon>ecological metagenomes</taxon>
    </lineage>
</organism>
<dbReference type="FunFam" id="2.70.40.10:FF:000008">
    <property type="entry name" value="Deoxyuridine 5'-triphosphate nucleotidohydrolase"/>
    <property type="match status" value="1"/>
</dbReference>
<evidence type="ECO:0000256" key="1">
    <source>
        <dbReference type="ARBA" id="ARBA00001946"/>
    </source>
</evidence>
<dbReference type="InterPro" id="IPR036157">
    <property type="entry name" value="dUTPase-like_sf"/>
</dbReference>
<dbReference type="PANTHER" id="PTHR11241">
    <property type="entry name" value="DEOXYURIDINE 5'-TRIPHOSPHATE NUCLEOTIDOHYDROLASE"/>
    <property type="match status" value="1"/>
</dbReference>
<evidence type="ECO:0000256" key="6">
    <source>
        <dbReference type="ARBA" id="ARBA00022842"/>
    </source>
</evidence>
<dbReference type="AlphaFoldDB" id="X1JJT9"/>
<reference evidence="9" key="1">
    <citation type="journal article" date="2014" name="Front. Microbiol.">
        <title>High frequency of phylogenetically diverse reductive dehalogenase-homologous genes in deep subseafloor sedimentary metagenomes.</title>
        <authorList>
            <person name="Kawai M."/>
            <person name="Futagami T."/>
            <person name="Toyoda A."/>
            <person name="Takaki Y."/>
            <person name="Nishi S."/>
            <person name="Hori S."/>
            <person name="Arai W."/>
            <person name="Tsubouchi T."/>
            <person name="Morono Y."/>
            <person name="Uchiyama I."/>
            <person name="Ito T."/>
            <person name="Fujiyama A."/>
            <person name="Inagaki F."/>
            <person name="Takami H."/>
        </authorList>
    </citation>
    <scope>NUCLEOTIDE SEQUENCE</scope>
    <source>
        <strain evidence="9">Expedition CK06-06</strain>
    </source>
</reference>
<dbReference type="EC" id="3.6.1.23" evidence="3"/>
<sequence>MKTIKIKILDRSIQVPKYAHAGDAGLDLYSSINCELRPFERKKIPTGIKISIPQGYAGFIQPRSGLAAKNGISIVNTPGLIDSGYRGEVCAILINLDPKNVFKVKKGDKICQLVIQKVEKFNLEVTEDLDETSRGEGGFGSTDFNNQKV</sequence>
<dbReference type="GO" id="GO:0046081">
    <property type="term" value="P:dUTP catabolic process"/>
    <property type="evidence" value="ECO:0007669"/>
    <property type="project" value="InterPro"/>
</dbReference>
<evidence type="ECO:0000256" key="5">
    <source>
        <dbReference type="ARBA" id="ARBA00022801"/>
    </source>
</evidence>
<comment type="cofactor">
    <cofactor evidence="1">
        <name>Mg(2+)</name>
        <dbReference type="ChEBI" id="CHEBI:18420"/>
    </cofactor>
</comment>
<gene>
    <name evidence="9" type="ORF">S03H2_41438</name>
</gene>
<dbReference type="NCBIfam" id="TIGR00576">
    <property type="entry name" value="dut"/>
    <property type="match status" value="1"/>
</dbReference>
<evidence type="ECO:0000259" key="8">
    <source>
        <dbReference type="Pfam" id="PF00692"/>
    </source>
</evidence>
<proteinExistence type="inferred from homology"/>
<keyword evidence="5" id="KW-0378">Hydrolase</keyword>
<evidence type="ECO:0000256" key="2">
    <source>
        <dbReference type="ARBA" id="ARBA00006581"/>
    </source>
</evidence>
<dbReference type="Pfam" id="PF00692">
    <property type="entry name" value="dUTPase"/>
    <property type="match status" value="1"/>
</dbReference>
<comment type="similarity">
    <text evidence="2">Belongs to the dUTPase family.</text>
</comment>
<dbReference type="CDD" id="cd07557">
    <property type="entry name" value="trimeric_dUTPase"/>
    <property type="match status" value="1"/>
</dbReference>
<feature type="domain" description="dUTPase-like" evidence="8">
    <location>
        <begin position="13"/>
        <end position="142"/>
    </location>
</feature>
<protein>
    <recommendedName>
        <fullName evidence="3">dUTP diphosphatase</fullName>
        <ecNumber evidence="3">3.6.1.23</ecNumber>
    </recommendedName>
</protein>
<dbReference type="GO" id="GO:0004170">
    <property type="term" value="F:dUTP diphosphatase activity"/>
    <property type="evidence" value="ECO:0007669"/>
    <property type="project" value="UniProtKB-EC"/>
</dbReference>
<evidence type="ECO:0000313" key="9">
    <source>
        <dbReference type="EMBL" id="GAH69998.1"/>
    </source>
</evidence>
<dbReference type="GO" id="GO:0000287">
    <property type="term" value="F:magnesium ion binding"/>
    <property type="evidence" value="ECO:0007669"/>
    <property type="project" value="InterPro"/>
</dbReference>
<dbReference type="InterPro" id="IPR029054">
    <property type="entry name" value="dUTPase-like"/>
</dbReference>
<keyword evidence="7" id="KW-0546">Nucleotide metabolism</keyword>
<dbReference type="GO" id="GO:0006226">
    <property type="term" value="P:dUMP biosynthetic process"/>
    <property type="evidence" value="ECO:0007669"/>
    <property type="project" value="InterPro"/>
</dbReference>
<dbReference type="HAMAP" id="MF_00116">
    <property type="entry name" value="dUTPase_bact"/>
    <property type="match status" value="1"/>
</dbReference>
<dbReference type="InterPro" id="IPR008181">
    <property type="entry name" value="dUTPase"/>
</dbReference>
<keyword evidence="6" id="KW-0460">Magnesium</keyword>
<dbReference type="Gene3D" id="2.70.40.10">
    <property type="match status" value="1"/>
</dbReference>
<keyword evidence="4" id="KW-0479">Metal-binding</keyword>
<evidence type="ECO:0000256" key="7">
    <source>
        <dbReference type="ARBA" id="ARBA00023080"/>
    </source>
</evidence>
<dbReference type="EMBL" id="BARU01025743">
    <property type="protein sequence ID" value="GAH69998.1"/>
    <property type="molecule type" value="Genomic_DNA"/>
</dbReference>
<evidence type="ECO:0000256" key="3">
    <source>
        <dbReference type="ARBA" id="ARBA00012379"/>
    </source>
</evidence>
<accession>X1JJT9</accession>
<dbReference type="InterPro" id="IPR033704">
    <property type="entry name" value="dUTPase_trimeric"/>
</dbReference>
<comment type="caution">
    <text evidence="9">The sequence shown here is derived from an EMBL/GenBank/DDBJ whole genome shotgun (WGS) entry which is preliminary data.</text>
</comment>
<evidence type="ECO:0000256" key="4">
    <source>
        <dbReference type="ARBA" id="ARBA00022723"/>
    </source>
</evidence>
<dbReference type="NCBIfam" id="NF001862">
    <property type="entry name" value="PRK00601.1"/>
    <property type="match status" value="1"/>
</dbReference>
<name>X1JJT9_9ZZZZ</name>
<dbReference type="SUPFAM" id="SSF51283">
    <property type="entry name" value="dUTPase-like"/>
    <property type="match status" value="1"/>
</dbReference>
<dbReference type="PANTHER" id="PTHR11241:SF0">
    <property type="entry name" value="DEOXYURIDINE 5'-TRIPHOSPHATE NUCLEOTIDOHYDROLASE"/>
    <property type="match status" value="1"/>
</dbReference>